<reference evidence="1 2" key="1">
    <citation type="submission" date="2017-08" db="EMBL/GenBank/DDBJ databases">
        <title>Infants hospitalized years apart are colonized by the same room-sourced microbial strains.</title>
        <authorList>
            <person name="Brooks B."/>
            <person name="Olm M.R."/>
            <person name="Firek B.A."/>
            <person name="Baker R."/>
            <person name="Thomas B.C."/>
            <person name="Morowitz M.J."/>
            <person name="Banfield J.F."/>
        </authorList>
    </citation>
    <scope>NUCLEOTIDE SEQUENCE [LARGE SCALE GENOMIC DNA]</scope>
    <source>
        <strain evidence="1">S2_003_000_R2_11</strain>
    </source>
</reference>
<evidence type="ECO:0000313" key="1">
    <source>
        <dbReference type="EMBL" id="PZQ96112.1"/>
    </source>
</evidence>
<dbReference type="Proteomes" id="UP000248975">
    <property type="component" value="Unassembled WGS sequence"/>
</dbReference>
<dbReference type="AlphaFoldDB" id="A0A2W5S4Z7"/>
<organism evidence="1 2">
    <name type="scientific">Cereibacter sphaeroides</name>
    <name type="common">Rhodobacter sphaeroides</name>
    <dbReference type="NCBI Taxonomy" id="1063"/>
    <lineage>
        <taxon>Bacteria</taxon>
        <taxon>Pseudomonadati</taxon>
        <taxon>Pseudomonadota</taxon>
        <taxon>Alphaproteobacteria</taxon>
        <taxon>Rhodobacterales</taxon>
        <taxon>Paracoccaceae</taxon>
        <taxon>Cereibacter</taxon>
    </lineage>
</organism>
<protein>
    <submittedName>
        <fullName evidence="1">Uncharacterized protein</fullName>
    </submittedName>
</protein>
<sequence>MGSGDVLDFNNHIFAEFFHREVGIDINDDTFFDGHGPRLAYPTGFAMLADGRTHSNLLRVAMAAANLSEA</sequence>
<evidence type="ECO:0000313" key="2">
    <source>
        <dbReference type="Proteomes" id="UP000248975"/>
    </source>
</evidence>
<comment type="caution">
    <text evidence="1">The sequence shown here is derived from an EMBL/GenBank/DDBJ whole genome shotgun (WGS) entry which is preliminary data.</text>
</comment>
<proteinExistence type="predicted"/>
<accession>A0A2W5S4Z7</accession>
<gene>
    <name evidence="1" type="ORF">DI533_16865</name>
</gene>
<dbReference type="EMBL" id="QFQS01000004">
    <property type="protein sequence ID" value="PZQ96112.1"/>
    <property type="molecule type" value="Genomic_DNA"/>
</dbReference>
<name>A0A2W5S4Z7_CERSP</name>